<dbReference type="AlphaFoldDB" id="A0A0D2BSG6"/>
<evidence type="ECO:0000256" key="1">
    <source>
        <dbReference type="SAM" id="MobiDB-lite"/>
    </source>
</evidence>
<name>A0A0D2BSG6_9EURO</name>
<dbReference type="EMBL" id="KN847338">
    <property type="protein sequence ID" value="KIW40392.1"/>
    <property type="molecule type" value="Genomic_DNA"/>
</dbReference>
<dbReference type="VEuPathDB" id="FungiDB:PV06_07595"/>
<accession>A0A0D2BSG6</accession>
<dbReference type="Proteomes" id="UP000053342">
    <property type="component" value="Unassembled WGS sequence"/>
</dbReference>
<reference evidence="2 3" key="1">
    <citation type="submission" date="2015-01" db="EMBL/GenBank/DDBJ databases">
        <title>The Genome Sequence of Exophiala oligosperma CBS72588.</title>
        <authorList>
            <consortium name="The Broad Institute Genomics Platform"/>
            <person name="Cuomo C."/>
            <person name="de Hoog S."/>
            <person name="Gorbushina A."/>
            <person name="Stielow B."/>
            <person name="Teixiera M."/>
            <person name="Abouelleil A."/>
            <person name="Chapman S.B."/>
            <person name="Priest M."/>
            <person name="Young S.K."/>
            <person name="Wortman J."/>
            <person name="Nusbaum C."/>
            <person name="Birren B."/>
        </authorList>
    </citation>
    <scope>NUCLEOTIDE SEQUENCE [LARGE SCALE GENOMIC DNA]</scope>
    <source>
        <strain evidence="2 3">CBS 72588</strain>
    </source>
</reference>
<sequence length="121" mass="13264">MRSQRRKLPSTAEATAQFGGTRKSIVLALLAFYALSRLHGLHPCPAPASCGVCMHHTAPCSMSAREDYLPQLARDKTCPSLPSERLSRSTSTASSPPHHLLWLLSTLARILRTQWVTVATE</sequence>
<organism evidence="2 3">
    <name type="scientific">Exophiala oligosperma</name>
    <dbReference type="NCBI Taxonomy" id="215243"/>
    <lineage>
        <taxon>Eukaryota</taxon>
        <taxon>Fungi</taxon>
        <taxon>Dikarya</taxon>
        <taxon>Ascomycota</taxon>
        <taxon>Pezizomycotina</taxon>
        <taxon>Eurotiomycetes</taxon>
        <taxon>Chaetothyriomycetidae</taxon>
        <taxon>Chaetothyriales</taxon>
        <taxon>Herpotrichiellaceae</taxon>
        <taxon>Exophiala</taxon>
    </lineage>
</organism>
<gene>
    <name evidence="2" type="ORF">PV06_07595</name>
</gene>
<feature type="region of interest" description="Disordered" evidence="1">
    <location>
        <begin position="77"/>
        <end position="96"/>
    </location>
</feature>
<proteinExistence type="predicted"/>
<dbReference type="RefSeq" id="XP_016260608.1">
    <property type="nucleotide sequence ID" value="XM_016408854.1"/>
</dbReference>
<evidence type="ECO:0000313" key="2">
    <source>
        <dbReference type="EMBL" id="KIW40392.1"/>
    </source>
</evidence>
<evidence type="ECO:0000313" key="3">
    <source>
        <dbReference type="Proteomes" id="UP000053342"/>
    </source>
</evidence>
<dbReference type="HOGENOM" id="CLU_2038081_0_0_1"/>
<protein>
    <submittedName>
        <fullName evidence="2">Uncharacterized protein</fullName>
    </submittedName>
</protein>
<dbReference type="GeneID" id="27359669"/>
<keyword evidence="3" id="KW-1185">Reference proteome</keyword>